<organism evidence="4 5">
    <name type="scientific">Cephus cinctus</name>
    <name type="common">Wheat stem sawfly</name>
    <dbReference type="NCBI Taxonomy" id="211228"/>
    <lineage>
        <taxon>Eukaryota</taxon>
        <taxon>Metazoa</taxon>
        <taxon>Ecdysozoa</taxon>
        <taxon>Arthropoda</taxon>
        <taxon>Hexapoda</taxon>
        <taxon>Insecta</taxon>
        <taxon>Pterygota</taxon>
        <taxon>Neoptera</taxon>
        <taxon>Endopterygota</taxon>
        <taxon>Hymenoptera</taxon>
        <taxon>Cephoidea</taxon>
        <taxon>Cephidae</taxon>
        <taxon>Cephus</taxon>
    </lineage>
</organism>
<dbReference type="SUPFAM" id="SSF64268">
    <property type="entry name" value="PX domain"/>
    <property type="match status" value="1"/>
</dbReference>
<keyword evidence="5" id="KW-0418">Kinase</keyword>
<dbReference type="Proteomes" id="UP000694920">
    <property type="component" value="Unplaced"/>
</dbReference>
<dbReference type="AlphaFoldDB" id="A0AAJ7FGS8"/>
<dbReference type="Gene3D" id="3.30.200.20">
    <property type="entry name" value="Phosphorylase Kinase, domain 1"/>
    <property type="match status" value="1"/>
</dbReference>
<evidence type="ECO:0000313" key="5">
    <source>
        <dbReference type="RefSeq" id="XP_015591068.1"/>
    </source>
</evidence>
<protein>
    <submittedName>
        <fullName evidence="5">Ribosomal protein S6 kinase delta-1 isoform X1</fullName>
    </submittedName>
</protein>
<dbReference type="GO" id="GO:0035091">
    <property type="term" value="F:phosphatidylinositol binding"/>
    <property type="evidence" value="ECO:0007669"/>
    <property type="project" value="InterPro"/>
</dbReference>
<dbReference type="Pfam" id="PF04212">
    <property type="entry name" value="MIT"/>
    <property type="match status" value="1"/>
</dbReference>
<dbReference type="InterPro" id="IPR051866">
    <property type="entry name" value="Intracell_Sig-Traffick_Protein"/>
</dbReference>
<feature type="region of interest" description="Disordered" evidence="1">
    <location>
        <begin position="135"/>
        <end position="159"/>
    </location>
</feature>
<sequence>MAPSKDKWVRRFVITETKRHKKGFTIYKVTSLMYLKPSLEAISRVSVWKRYSDFRKLHSELKVLSTSLTIKEPFPQFARPRYFGRFEAEVIEERRLCALQFLEFIARHTPLFKSEVFVKFFDNDINVCLTDCSQSMSSDASEDDRNANVTDTDSLNNSTSLNVTQNRLKNGQSISNELPKFVYTEQIKPTVSKRIYQSSTKVRPDQNYGKLSMKNQSIDNSPLYQEPGTDQIMSKENLSTQSHSESIAVMDTGQLTSNCTISSTSIDVKEFLQDKESPKPTHVISSVLIHDGSDLLNTQEDSAQYILIAAAHMSAAFRHEVIAEYEEAFTQYKLGISNLLNGVQTDPDVNRRYTIKNKITKYLERAERLYNRHLNCNISLLCKPITELQNYKVLRVIGSVILVRDIMRECNRMIKTVEKPAGRKEDISNYILRGKVPHMVQLYACVQTETTVFLVLEYASGGKLWEHVKTQYKSAENKISSYKKSHTRSISCGAVIQPDYESVLDSSHKNRQEEKKIPEIKHSISDFIQHDDVSESQENLEISPEESLRRLEEEFGANSKYNRDLPTTDLLEKAQKLLQSVNATLKKSNSIASRLNESEELLHPYHHSDSTLEKDSLKEIVEIDIHIQESEQDCVNYENNSVKMMKPLSDNENTEESYDLSELSTSESCTDLSLGKDKVSSILEEGTPNMELSQFEYELSKKTKSTNGTVESSQFIRMNGGSQYADELQLHTGDDSGVEMEQELWKVPETIIRQWAAEVLLALESLHQQDVIIADLRPDNILLDDNGQVVMTYVVPRRDVELPRSRKPYMSPELSMFLPAIPATSAADIWSFGVILYELLTGIQFQWRHPGPFHSHSIVSIPDEISQTAKSLLFSILKYEPNDRLTIPEIKQHPFFEQIDWANLLNP</sequence>
<dbReference type="Pfam" id="PF00787">
    <property type="entry name" value="PX"/>
    <property type="match status" value="1"/>
</dbReference>
<dbReference type="Gene3D" id="1.20.58.80">
    <property type="entry name" value="Phosphotransferase system, lactose/cellobiose-type IIA subunit"/>
    <property type="match status" value="1"/>
</dbReference>
<gene>
    <name evidence="5" type="primary">LOC107265786</name>
</gene>
<dbReference type="Pfam" id="PF00069">
    <property type="entry name" value="Pkinase"/>
    <property type="match status" value="1"/>
</dbReference>
<dbReference type="InterPro" id="IPR000719">
    <property type="entry name" value="Prot_kinase_dom"/>
</dbReference>
<evidence type="ECO:0000259" key="3">
    <source>
        <dbReference type="PROSITE" id="PS50195"/>
    </source>
</evidence>
<dbReference type="InterPro" id="IPR036181">
    <property type="entry name" value="MIT_dom_sf"/>
</dbReference>
<dbReference type="Gene3D" id="3.30.1520.10">
    <property type="entry name" value="Phox-like domain"/>
    <property type="match status" value="1"/>
</dbReference>
<name>A0AAJ7FGS8_CEPCN</name>
<dbReference type="CDD" id="cd06881">
    <property type="entry name" value="PX_SNX15_like"/>
    <property type="match status" value="1"/>
</dbReference>
<dbReference type="GO" id="GO:0004672">
    <property type="term" value="F:protein kinase activity"/>
    <property type="evidence" value="ECO:0007669"/>
    <property type="project" value="InterPro"/>
</dbReference>
<dbReference type="InterPro" id="IPR011009">
    <property type="entry name" value="Kinase-like_dom_sf"/>
</dbReference>
<dbReference type="GeneID" id="107265786"/>
<dbReference type="PROSITE" id="PS50195">
    <property type="entry name" value="PX"/>
    <property type="match status" value="1"/>
</dbReference>
<reference evidence="5" key="1">
    <citation type="submission" date="2025-08" db="UniProtKB">
        <authorList>
            <consortium name="RefSeq"/>
        </authorList>
    </citation>
    <scope>IDENTIFICATION</scope>
</reference>
<dbReference type="SUPFAM" id="SSF56112">
    <property type="entry name" value="Protein kinase-like (PK-like)"/>
    <property type="match status" value="1"/>
</dbReference>
<dbReference type="InterPro" id="IPR001683">
    <property type="entry name" value="PX_dom"/>
</dbReference>
<dbReference type="SUPFAM" id="SSF116846">
    <property type="entry name" value="MIT domain"/>
    <property type="match status" value="1"/>
</dbReference>
<dbReference type="InterPro" id="IPR007330">
    <property type="entry name" value="MIT_dom"/>
</dbReference>
<feature type="domain" description="Protein kinase" evidence="2">
    <location>
        <begin position="606"/>
        <end position="896"/>
    </location>
</feature>
<feature type="compositionally biased region" description="Polar residues" evidence="1">
    <location>
        <begin position="213"/>
        <end position="222"/>
    </location>
</feature>
<dbReference type="KEGG" id="ccin:107265786"/>
<dbReference type="SMART" id="SM00745">
    <property type="entry name" value="MIT"/>
    <property type="match status" value="1"/>
</dbReference>
<feature type="domain" description="PX" evidence="3">
    <location>
        <begin position="5"/>
        <end position="128"/>
    </location>
</feature>
<keyword evidence="4" id="KW-1185">Reference proteome</keyword>
<feature type="region of interest" description="Disordered" evidence="1">
    <location>
        <begin position="196"/>
        <end position="222"/>
    </location>
</feature>
<feature type="compositionally biased region" description="Polar residues" evidence="1">
    <location>
        <begin position="147"/>
        <end position="159"/>
    </location>
</feature>
<dbReference type="GO" id="GO:0005524">
    <property type="term" value="F:ATP binding"/>
    <property type="evidence" value="ECO:0007669"/>
    <property type="project" value="InterPro"/>
</dbReference>
<dbReference type="Gene3D" id="1.10.510.10">
    <property type="entry name" value="Transferase(Phosphotransferase) domain 1"/>
    <property type="match status" value="1"/>
</dbReference>
<dbReference type="SMART" id="SM00312">
    <property type="entry name" value="PX"/>
    <property type="match status" value="1"/>
</dbReference>
<dbReference type="PANTHER" id="PTHR15508:SF8">
    <property type="entry name" value="LD24550P"/>
    <property type="match status" value="1"/>
</dbReference>
<keyword evidence="5" id="KW-0808">Transferase</keyword>
<dbReference type="PANTHER" id="PTHR15508">
    <property type="entry name" value="RIBOSOMAL PROTEIN S6 KINASE"/>
    <property type="match status" value="1"/>
</dbReference>
<dbReference type="PROSITE" id="PS50011">
    <property type="entry name" value="PROTEIN_KINASE_DOM"/>
    <property type="match status" value="1"/>
</dbReference>
<proteinExistence type="predicted"/>
<dbReference type="RefSeq" id="XP_015591068.1">
    <property type="nucleotide sequence ID" value="XM_015735582.2"/>
</dbReference>
<evidence type="ECO:0000256" key="1">
    <source>
        <dbReference type="SAM" id="MobiDB-lite"/>
    </source>
</evidence>
<accession>A0AAJ7FGS8</accession>
<evidence type="ECO:0000313" key="4">
    <source>
        <dbReference type="Proteomes" id="UP000694920"/>
    </source>
</evidence>
<dbReference type="InterPro" id="IPR036871">
    <property type="entry name" value="PX_dom_sf"/>
</dbReference>
<evidence type="ECO:0000259" key="2">
    <source>
        <dbReference type="PROSITE" id="PS50011"/>
    </source>
</evidence>
<dbReference type="CDD" id="cd02677">
    <property type="entry name" value="MIT_SNX15"/>
    <property type="match status" value="1"/>
</dbReference>